<dbReference type="InterPro" id="IPR016024">
    <property type="entry name" value="ARM-type_fold"/>
</dbReference>
<dbReference type="Gene3D" id="1.25.10.90">
    <property type="match status" value="1"/>
</dbReference>
<dbReference type="SUPFAM" id="SSF48371">
    <property type="entry name" value="ARM repeat"/>
    <property type="match status" value="1"/>
</dbReference>
<dbReference type="CDD" id="cd06561">
    <property type="entry name" value="AlkD_like"/>
    <property type="match status" value="1"/>
</dbReference>
<name>A0AAC8UUI9_9LACO</name>
<dbReference type="AlphaFoldDB" id="A0AAC8UUI9"/>
<sequence>MNLTTIKWDRDGYQAFLEELAGLGNPQSVPRMAKIVPTERPILGIPMKTLRELGKAISQGTATDFLQVAGTEYYEVIIIQGYVISNLPLTCSELAIHCEHYISLADNWAVCDMVIHFKQVRAFREKFLAVITRYLKSTNPWQQRVGLVFLLKFYLTPEMIATALQLASGVTSNHYYVQMGQAWLLAAAFSKQPAEIYELLRTGVSLAVVQRTVAKIKSLTHTTPAEKAELTAILKERRRMDKGR</sequence>
<protein>
    <recommendedName>
        <fullName evidence="3">DNA alkylation repair protein</fullName>
    </recommendedName>
</protein>
<keyword evidence="2" id="KW-1185">Reference proteome</keyword>
<evidence type="ECO:0008006" key="3">
    <source>
        <dbReference type="Google" id="ProtNLM"/>
    </source>
</evidence>
<dbReference type="Pfam" id="PF08713">
    <property type="entry name" value="DNA_alkylation"/>
    <property type="match status" value="1"/>
</dbReference>
<dbReference type="EMBL" id="CP012033">
    <property type="protein sequence ID" value="AKP64458.1"/>
    <property type="molecule type" value="Genomic_DNA"/>
</dbReference>
<reference evidence="1 2" key="1">
    <citation type="submission" date="2015-07" db="EMBL/GenBank/DDBJ databases">
        <title>Lactobacillus korensis/26-25/ whole genome sequencing.</title>
        <authorList>
            <person name="Kim M.K."/>
            <person name="Im W.-T."/>
            <person name="Srinivasan S."/>
            <person name="Lee J.-J."/>
        </authorList>
    </citation>
    <scope>NUCLEOTIDE SEQUENCE [LARGE SCALE GENOMIC DNA]</scope>
    <source>
        <strain evidence="1 2">26-25</strain>
    </source>
</reference>
<dbReference type="RefSeq" id="WP_048733541.1">
    <property type="nucleotide sequence ID" value="NZ_CP012033.1"/>
</dbReference>
<organism evidence="1 2">
    <name type="scientific">Levilactobacillus koreensis</name>
    <dbReference type="NCBI Taxonomy" id="637971"/>
    <lineage>
        <taxon>Bacteria</taxon>
        <taxon>Bacillati</taxon>
        <taxon>Bacillota</taxon>
        <taxon>Bacilli</taxon>
        <taxon>Lactobacillales</taxon>
        <taxon>Lactobacillaceae</taxon>
        <taxon>Levilactobacillus</taxon>
    </lineage>
</organism>
<dbReference type="KEGG" id="lko:ABN16_05230"/>
<gene>
    <name evidence="1" type="ORF">ABN16_05230</name>
</gene>
<dbReference type="Proteomes" id="UP000036000">
    <property type="component" value="Chromosome"/>
</dbReference>
<dbReference type="InterPro" id="IPR014825">
    <property type="entry name" value="DNA_alkylation"/>
</dbReference>
<proteinExistence type="predicted"/>
<evidence type="ECO:0000313" key="1">
    <source>
        <dbReference type="EMBL" id="AKP64458.1"/>
    </source>
</evidence>
<evidence type="ECO:0000313" key="2">
    <source>
        <dbReference type="Proteomes" id="UP000036000"/>
    </source>
</evidence>
<accession>A0AAC8UUI9</accession>